<feature type="signal peptide" evidence="1">
    <location>
        <begin position="1"/>
        <end position="31"/>
    </location>
</feature>
<evidence type="ECO:0000313" key="2">
    <source>
        <dbReference type="EMBL" id="KAH0879949.1"/>
    </source>
</evidence>
<dbReference type="EMBL" id="JAGKQM010000015">
    <property type="protein sequence ID" value="KAH0879949.1"/>
    <property type="molecule type" value="Genomic_DNA"/>
</dbReference>
<protein>
    <submittedName>
        <fullName evidence="2">Uncharacterized protein</fullName>
    </submittedName>
</protein>
<dbReference type="Proteomes" id="UP000824890">
    <property type="component" value="Unassembled WGS sequence"/>
</dbReference>
<accession>A0ABQ7ZI88</accession>
<feature type="chain" id="PRO_5045436648" evidence="1">
    <location>
        <begin position="32"/>
        <end position="259"/>
    </location>
</feature>
<evidence type="ECO:0000256" key="1">
    <source>
        <dbReference type="SAM" id="SignalP"/>
    </source>
</evidence>
<keyword evidence="1" id="KW-0732">Signal</keyword>
<organism evidence="2 3">
    <name type="scientific">Brassica napus</name>
    <name type="common">Rape</name>
    <dbReference type="NCBI Taxonomy" id="3708"/>
    <lineage>
        <taxon>Eukaryota</taxon>
        <taxon>Viridiplantae</taxon>
        <taxon>Streptophyta</taxon>
        <taxon>Embryophyta</taxon>
        <taxon>Tracheophyta</taxon>
        <taxon>Spermatophyta</taxon>
        <taxon>Magnoliopsida</taxon>
        <taxon>eudicotyledons</taxon>
        <taxon>Gunneridae</taxon>
        <taxon>Pentapetalae</taxon>
        <taxon>rosids</taxon>
        <taxon>malvids</taxon>
        <taxon>Brassicales</taxon>
        <taxon>Brassicaceae</taxon>
        <taxon>Brassiceae</taxon>
        <taxon>Brassica</taxon>
    </lineage>
</organism>
<reference evidence="2 3" key="1">
    <citation type="submission" date="2021-05" db="EMBL/GenBank/DDBJ databases">
        <title>Genome Assembly of Synthetic Allotetraploid Brassica napus Reveals Homoeologous Exchanges between Subgenomes.</title>
        <authorList>
            <person name="Davis J.T."/>
        </authorList>
    </citation>
    <scope>NUCLEOTIDE SEQUENCE [LARGE SCALE GENOMIC DNA]</scope>
    <source>
        <strain evidence="3">cv. Da-Ae</strain>
        <tissue evidence="2">Seedling</tissue>
    </source>
</reference>
<keyword evidence="3" id="KW-1185">Reference proteome</keyword>
<gene>
    <name evidence="2" type="ORF">HID58_067343</name>
</gene>
<proteinExistence type="predicted"/>
<name>A0ABQ7ZI88_BRANA</name>
<comment type="caution">
    <text evidence="2">The sequence shown here is derived from an EMBL/GenBank/DDBJ whole genome shotgun (WGS) entry which is preliminary data.</text>
</comment>
<evidence type="ECO:0000313" key="3">
    <source>
        <dbReference type="Proteomes" id="UP000824890"/>
    </source>
</evidence>
<sequence>MEVEGTTKMAGFTMSLNLLLLVAMEATNTLSFYHLSSATNFFQSILKSSSSSIPSIFDHLLRSSTESAPPSSITSQITSQTNSLQLLPILYVPWKLQTPFPSTTSLPPPTFSNPYLNPHRPLSLLSLTTSSFHRICTTIVNHLTNHQPDKFTSTASNTLRRFTMSLNLLLLVAMEATNTLSFYHLSSATNFFQSILKSSSSSIPSIFDHLLRSSTESAPPSSITSQITSQTNSLQLLPILYVVRSLLLLEALPHSFCLP</sequence>